<feature type="chain" id="PRO_5013749410" description="Alpha/beta-hydrolase" evidence="4">
    <location>
        <begin position="19"/>
        <end position="255"/>
    </location>
</feature>
<sequence length="255" mass="28670">MVLLLFYATIILRAYVLGRTSDRRRIPKASEIPKVDIENHESANALFRESAAVAPYDTVYYFDQLTDHDDPSKGTFKQRYWPSAEFYTEGGPIIFMNAGEVDASGTVTSTFPRMPSFYRTAVIVLVQKRCREPDRWELPRPSVAAAHGLVSWMITAHPDVFWIGYASSAVVQVQLLLAILRTHSREYAKNCSAAVEAVIAYIDEVFFGTDTEMQMKIQSISGFNSSNLALVEALRSDLWSWQELQPTTGSGASFY</sequence>
<proteinExistence type="predicted"/>
<evidence type="ECO:0008006" key="7">
    <source>
        <dbReference type="Google" id="ProtNLM"/>
    </source>
</evidence>
<dbReference type="AlphaFoldDB" id="A0A2H3BPU1"/>
<dbReference type="PANTHER" id="PTHR11010">
    <property type="entry name" value="PROTEASE S28 PRO-X CARBOXYPEPTIDASE-RELATED"/>
    <property type="match status" value="1"/>
</dbReference>
<accession>A0A2H3BPU1</accession>
<gene>
    <name evidence="5" type="ORF">ARMSODRAFT_1020087</name>
</gene>
<keyword evidence="1" id="KW-0645">Protease</keyword>
<keyword evidence="3" id="KW-0378">Hydrolase</keyword>
<dbReference type="Proteomes" id="UP000218334">
    <property type="component" value="Unassembled WGS sequence"/>
</dbReference>
<dbReference type="PANTHER" id="PTHR11010:SF23">
    <property type="entry name" value="SERINE PEPTIDASE"/>
    <property type="match status" value="1"/>
</dbReference>
<name>A0A2H3BPU1_9AGAR</name>
<reference evidence="6" key="1">
    <citation type="journal article" date="2017" name="Nat. Ecol. Evol.">
        <title>Genome expansion and lineage-specific genetic innovations in the forest pathogenic fungi Armillaria.</title>
        <authorList>
            <person name="Sipos G."/>
            <person name="Prasanna A.N."/>
            <person name="Walter M.C."/>
            <person name="O'Connor E."/>
            <person name="Balint B."/>
            <person name="Krizsan K."/>
            <person name="Kiss B."/>
            <person name="Hess J."/>
            <person name="Varga T."/>
            <person name="Slot J."/>
            <person name="Riley R."/>
            <person name="Boka B."/>
            <person name="Rigling D."/>
            <person name="Barry K."/>
            <person name="Lee J."/>
            <person name="Mihaltcheva S."/>
            <person name="LaButti K."/>
            <person name="Lipzen A."/>
            <person name="Waldron R."/>
            <person name="Moloney N.M."/>
            <person name="Sperisen C."/>
            <person name="Kredics L."/>
            <person name="Vagvoelgyi C."/>
            <person name="Patrignani A."/>
            <person name="Fitzpatrick D."/>
            <person name="Nagy I."/>
            <person name="Doyle S."/>
            <person name="Anderson J.B."/>
            <person name="Grigoriev I.V."/>
            <person name="Gueldener U."/>
            <person name="Muensterkoetter M."/>
            <person name="Nagy L.G."/>
        </authorList>
    </citation>
    <scope>NUCLEOTIDE SEQUENCE [LARGE SCALE GENOMIC DNA]</scope>
    <source>
        <strain evidence="6">28-4</strain>
    </source>
</reference>
<organism evidence="5 6">
    <name type="scientific">Armillaria solidipes</name>
    <dbReference type="NCBI Taxonomy" id="1076256"/>
    <lineage>
        <taxon>Eukaryota</taxon>
        <taxon>Fungi</taxon>
        <taxon>Dikarya</taxon>
        <taxon>Basidiomycota</taxon>
        <taxon>Agaricomycotina</taxon>
        <taxon>Agaricomycetes</taxon>
        <taxon>Agaricomycetidae</taxon>
        <taxon>Agaricales</taxon>
        <taxon>Marasmiineae</taxon>
        <taxon>Physalacriaceae</taxon>
        <taxon>Armillaria</taxon>
    </lineage>
</organism>
<dbReference type="EMBL" id="KZ293434">
    <property type="protein sequence ID" value="PBK68058.1"/>
    <property type="molecule type" value="Genomic_DNA"/>
</dbReference>
<keyword evidence="6" id="KW-1185">Reference proteome</keyword>
<keyword evidence="2 4" id="KW-0732">Signal</keyword>
<evidence type="ECO:0000256" key="2">
    <source>
        <dbReference type="ARBA" id="ARBA00022729"/>
    </source>
</evidence>
<evidence type="ECO:0000256" key="3">
    <source>
        <dbReference type="ARBA" id="ARBA00022801"/>
    </source>
</evidence>
<evidence type="ECO:0000256" key="1">
    <source>
        <dbReference type="ARBA" id="ARBA00022670"/>
    </source>
</evidence>
<evidence type="ECO:0000313" key="6">
    <source>
        <dbReference type="Proteomes" id="UP000218334"/>
    </source>
</evidence>
<dbReference type="InterPro" id="IPR029058">
    <property type="entry name" value="AB_hydrolase_fold"/>
</dbReference>
<feature type="signal peptide" evidence="4">
    <location>
        <begin position="1"/>
        <end position="18"/>
    </location>
</feature>
<evidence type="ECO:0000256" key="4">
    <source>
        <dbReference type="SAM" id="SignalP"/>
    </source>
</evidence>
<protein>
    <recommendedName>
        <fullName evidence="7">Alpha/beta-hydrolase</fullName>
    </recommendedName>
</protein>
<dbReference type="GO" id="GO:0008239">
    <property type="term" value="F:dipeptidyl-peptidase activity"/>
    <property type="evidence" value="ECO:0007669"/>
    <property type="project" value="TreeGrafter"/>
</dbReference>
<dbReference type="Gene3D" id="3.40.50.1820">
    <property type="entry name" value="alpha/beta hydrolase"/>
    <property type="match status" value="1"/>
</dbReference>
<dbReference type="GO" id="GO:0006508">
    <property type="term" value="P:proteolysis"/>
    <property type="evidence" value="ECO:0007669"/>
    <property type="project" value="UniProtKB-KW"/>
</dbReference>
<evidence type="ECO:0000313" key="5">
    <source>
        <dbReference type="EMBL" id="PBK68058.1"/>
    </source>
</evidence>